<evidence type="ECO:0000313" key="9">
    <source>
        <dbReference type="Proteomes" id="UP000018291"/>
    </source>
</evidence>
<evidence type="ECO:0000256" key="1">
    <source>
        <dbReference type="ARBA" id="ARBA00008857"/>
    </source>
</evidence>
<protein>
    <submittedName>
        <fullName evidence="8">Putative Integrase family protein</fullName>
    </submittedName>
</protein>
<dbReference type="InterPro" id="IPR050090">
    <property type="entry name" value="Tyrosine_recombinase_XerCD"/>
</dbReference>
<reference evidence="8 9" key="1">
    <citation type="journal article" date="2013" name="ISME J.">
        <title>Metabolic model for the filamentous 'Candidatus Microthrix parvicella' based on genomic and metagenomic analyses.</title>
        <authorList>
            <person name="Jon McIlroy S."/>
            <person name="Kristiansen R."/>
            <person name="Albertsen M."/>
            <person name="Michael Karst S."/>
            <person name="Rossetti S."/>
            <person name="Lund Nielsen J."/>
            <person name="Tandoi V."/>
            <person name="James Seviour R."/>
            <person name="Nielsen P.H."/>
        </authorList>
    </citation>
    <scope>NUCLEOTIDE SEQUENCE [LARGE SCALE GENOMIC DNA]</scope>
    <source>
        <strain evidence="8 9">RN1</strain>
    </source>
</reference>
<comment type="caution">
    <text evidence="8">The sequence shown here is derived from an EMBL/GenBank/DDBJ whole genome shotgun (WGS) entry which is preliminary data.</text>
</comment>
<dbReference type="InterPro" id="IPR044068">
    <property type="entry name" value="CB"/>
</dbReference>
<dbReference type="OrthoDB" id="4326943at2"/>
<keyword evidence="3 5" id="KW-0238">DNA-binding</keyword>
<dbReference type="SUPFAM" id="SSF56349">
    <property type="entry name" value="DNA breaking-rejoining enzymes"/>
    <property type="match status" value="1"/>
</dbReference>
<proteinExistence type="inferred from homology"/>
<dbReference type="Pfam" id="PF14659">
    <property type="entry name" value="Phage_int_SAM_3"/>
    <property type="match status" value="1"/>
</dbReference>
<dbReference type="PANTHER" id="PTHR30349:SF41">
    <property type="entry name" value="INTEGRASE_RECOMBINASE PROTEIN MJ0367-RELATED"/>
    <property type="match status" value="1"/>
</dbReference>
<accession>R4Z3R6</accession>
<dbReference type="eggNOG" id="COG0582">
    <property type="taxonomic scope" value="Bacteria"/>
</dbReference>
<evidence type="ECO:0000256" key="3">
    <source>
        <dbReference type="ARBA" id="ARBA00023125"/>
    </source>
</evidence>
<evidence type="ECO:0000259" key="7">
    <source>
        <dbReference type="PROSITE" id="PS51900"/>
    </source>
</evidence>
<evidence type="ECO:0000259" key="6">
    <source>
        <dbReference type="PROSITE" id="PS51898"/>
    </source>
</evidence>
<dbReference type="PANTHER" id="PTHR30349">
    <property type="entry name" value="PHAGE INTEGRASE-RELATED"/>
    <property type="match status" value="1"/>
</dbReference>
<dbReference type="GO" id="GO:0003677">
    <property type="term" value="F:DNA binding"/>
    <property type="evidence" value="ECO:0007669"/>
    <property type="project" value="UniProtKB-UniRule"/>
</dbReference>
<dbReference type="InterPro" id="IPR013762">
    <property type="entry name" value="Integrase-like_cat_sf"/>
</dbReference>
<dbReference type="PROSITE" id="PS51900">
    <property type="entry name" value="CB"/>
    <property type="match status" value="1"/>
</dbReference>
<sequence>MQGHIRKRTHKTKAGKETVNWYVVVELGRDANAKRRQKWHGGYRTRKEAEVARTKIVGDLHAGTYTEPTKLTLREWVEDKWLPTVRTQVKPSTFDSYQRNIHLHVLPALGGRSLVDIGPGQLNTLYVDLLEHGRRNGPGGLSPKTVHYIHTMVHKALADAVDGGLIAANAAGRAKPPRPRSAAPKELLFWAPEQLRSFLDLVARHRLEAAWNVSAMTGMRRGEVLGLRWADLDLNSSRIHVRQALVSVAYKLIVSTPKNHLARVIDLDPATVEQIRLHRQRQLAEQEEWGDGYRDGDLLFCKENGEPIHPQTLSQAFERLVDKSDLPRIHLHCLRHTHATIALRAGVPPKVISERLGHESPAFTLKQYAHVIPGMQADAARAIADLVASSN</sequence>
<dbReference type="InterPro" id="IPR004107">
    <property type="entry name" value="Integrase_SAM-like_N"/>
</dbReference>
<dbReference type="GO" id="GO:0015074">
    <property type="term" value="P:DNA integration"/>
    <property type="evidence" value="ECO:0007669"/>
    <property type="project" value="UniProtKB-KW"/>
</dbReference>
<evidence type="ECO:0000313" key="8">
    <source>
        <dbReference type="EMBL" id="CCM65290.1"/>
    </source>
</evidence>
<dbReference type="CDD" id="cd01189">
    <property type="entry name" value="INT_ICEBs1_C_like"/>
    <property type="match status" value="1"/>
</dbReference>
<dbReference type="PROSITE" id="PS50276">
    <property type="entry name" value="PANCREATIC_HORMONE_2"/>
    <property type="match status" value="1"/>
</dbReference>
<dbReference type="Proteomes" id="UP000018291">
    <property type="component" value="Unassembled WGS sequence"/>
</dbReference>
<keyword evidence="4" id="KW-0233">DNA recombination</keyword>
<dbReference type="GO" id="GO:0006310">
    <property type="term" value="P:DNA recombination"/>
    <property type="evidence" value="ECO:0007669"/>
    <property type="project" value="UniProtKB-KW"/>
</dbReference>
<organism evidence="8 9">
    <name type="scientific">Candidatus Neomicrothrix parvicella RN1</name>
    <dbReference type="NCBI Taxonomy" id="1229780"/>
    <lineage>
        <taxon>Bacteria</taxon>
        <taxon>Bacillati</taxon>
        <taxon>Actinomycetota</taxon>
        <taxon>Acidimicrobiia</taxon>
        <taxon>Acidimicrobiales</taxon>
        <taxon>Microthrixaceae</taxon>
        <taxon>Candidatus Neomicrothrix</taxon>
    </lineage>
</organism>
<feature type="domain" description="Core-binding (CB)" evidence="7">
    <location>
        <begin position="67"/>
        <end position="161"/>
    </location>
</feature>
<evidence type="ECO:0000256" key="5">
    <source>
        <dbReference type="PROSITE-ProRule" id="PRU01248"/>
    </source>
</evidence>
<dbReference type="Pfam" id="PF00589">
    <property type="entry name" value="Phage_integrase"/>
    <property type="match status" value="1"/>
</dbReference>
<feature type="domain" description="Tyr recombinase" evidence="6">
    <location>
        <begin position="185"/>
        <end position="381"/>
    </location>
</feature>
<evidence type="ECO:0000256" key="2">
    <source>
        <dbReference type="ARBA" id="ARBA00022908"/>
    </source>
</evidence>
<dbReference type="Gene3D" id="1.10.443.10">
    <property type="entry name" value="Intergrase catalytic core"/>
    <property type="match status" value="1"/>
</dbReference>
<dbReference type="Pfam" id="PF14657">
    <property type="entry name" value="Arm-DNA-bind_4"/>
    <property type="match status" value="1"/>
</dbReference>
<dbReference type="EMBL" id="CANL01000063">
    <property type="protein sequence ID" value="CCM65290.1"/>
    <property type="molecule type" value="Genomic_DNA"/>
</dbReference>
<dbReference type="InterPro" id="IPR010998">
    <property type="entry name" value="Integrase_recombinase_N"/>
</dbReference>
<dbReference type="STRING" id="1229780.BN381_660008"/>
<dbReference type="RefSeq" id="WP_012229887.1">
    <property type="nucleotide sequence ID" value="NZ_HG422565.1"/>
</dbReference>
<name>R4Z3R6_9ACTN</name>
<dbReference type="InterPro" id="IPR002104">
    <property type="entry name" value="Integrase_catalytic"/>
</dbReference>
<dbReference type="InterPro" id="IPR011010">
    <property type="entry name" value="DNA_brk_join_enz"/>
</dbReference>
<dbReference type="HOGENOM" id="CLU_027562_17_1_11"/>
<dbReference type="AlphaFoldDB" id="R4Z3R6"/>
<evidence type="ECO:0000256" key="4">
    <source>
        <dbReference type="ARBA" id="ARBA00023172"/>
    </source>
</evidence>
<gene>
    <name evidence="8" type="ORF">BN381_660008</name>
</gene>
<comment type="similarity">
    <text evidence="1">Belongs to the 'phage' integrase family.</text>
</comment>
<keyword evidence="2" id="KW-0229">DNA integration</keyword>
<keyword evidence="9" id="KW-1185">Reference proteome</keyword>
<dbReference type="InterPro" id="IPR028259">
    <property type="entry name" value="AP2-like_int_N"/>
</dbReference>
<dbReference type="Gene3D" id="1.10.150.130">
    <property type="match status" value="1"/>
</dbReference>
<dbReference type="PROSITE" id="PS51898">
    <property type="entry name" value="TYR_RECOMBINASE"/>
    <property type="match status" value="1"/>
</dbReference>